<dbReference type="PANTHER" id="PTHR36154">
    <property type="entry name" value="DNA-BINDING TRANSCRIPTIONAL ACTIVATOR ALPA"/>
    <property type="match status" value="1"/>
</dbReference>
<dbReference type="InterPro" id="IPR010260">
    <property type="entry name" value="AlpA"/>
</dbReference>
<dbReference type="Proteomes" id="UP001176432">
    <property type="component" value="Unassembled WGS sequence"/>
</dbReference>
<dbReference type="Gene3D" id="1.10.238.160">
    <property type="match status" value="1"/>
</dbReference>
<gene>
    <name evidence="1" type="ORF">Q5934_13310</name>
</gene>
<comment type="caution">
    <text evidence="1">The sequence shown here is derived from an EMBL/GenBank/DDBJ whole genome shotgun (WGS) entry which is preliminary data.</text>
</comment>
<dbReference type="Pfam" id="PF05930">
    <property type="entry name" value="Phage_AlpA"/>
    <property type="match status" value="1"/>
</dbReference>
<evidence type="ECO:0000313" key="1">
    <source>
        <dbReference type="EMBL" id="MDO7922465.1"/>
    </source>
</evidence>
<sequence>MTCIAPSVKILRISALVNKIGISRSTIYDWLNPKSPRYDATFPKQRRLGMQSVGWMESEIDKWLEECCPQV</sequence>
<dbReference type="PANTHER" id="PTHR36154:SF1">
    <property type="entry name" value="DNA-BINDING TRANSCRIPTIONAL ACTIVATOR ALPA"/>
    <property type="match status" value="1"/>
</dbReference>
<dbReference type="InterPro" id="IPR052931">
    <property type="entry name" value="Prophage_regulatory_activator"/>
</dbReference>
<dbReference type="AlphaFoldDB" id="A0AAW7ZRW0"/>
<dbReference type="RefSeq" id="WP_151887025.1">
    <property type="nucleotide sequence ID" value="NZ_CP083834.1"/>
</dbReference>
<name>A0AAW7ZRW0_ENTAS</name>
<protein>
    <submittedName>
        <fullName evidence="1">AlpA family phage regulatory protein</fullName>
    </submittedName>
</protein>
<reference evidence="1" key="1">
    <citation type="submission" date="2023-07" db="EMBL/GenBank/DDBJ databases">
        <title>Isolates cultured from stool samples of acute diarrhea patients.</title>
        <authorList>
            <person name="Jiang S."/>
        </authorList>
    </citation>
    <scope>NUCLEOTIDE SEQUENCE</scope>
    <source>
        <strain evidence="1">L4424</strain>
    </source>
</reference>
<dbReference type="EMBL" id="JAUPXB010000001">
    <property type="protein sequence ID" value="MDO7922465.1"/>
    <property type="molecule type" value="Genomic_DNA"/>
</dbReference>
<organism evidence="1 2">
    <name type="scientific">Enterobacter asburiae</name>
    <dbReference type="NCBI Taxonomy" id="61645"/>
    <lineage>
        <taxon>Bacteria</taxon>
        <taxon>Pseudomonadati</taxon>
        <taxon>Pseudomonadota</taxon>
        <taxon>Gammaproteobacteria</taxon>
        <taxon>Enterobacterales</taxon>
        <taxon>Enterobacteriaceae</taxon>
        <taxon>Enterobacter</taxon>
        <taxon>Enterobacter cloacae complex</taxon>
    </lineage>
</organism>
<accession>A0AAW7ZRW0</accession>
<evidence type="ECO:0000313" key="2">
    <source>
        <dbReference type="Proteomes" id="UP001176432"/>
    </source>
</evidence>
<proteinExistence type="predicted"/>